<protein>
    <submittedName>
        <fullName evidence="2">5-aminolevulic acid synthase</fullName>
    </submittedName>
</protein>
<gene>
    <name evidence="2" type="ORF">ACFOGP_12215</name>
</gene>
<sequence>MRSTALAILTASSLAVAGLATAVTAQPIDGAAAEGMLFGADTARVAVNPRAALSEEDEQMLRLLVESNEFTYYGAIAFAPGDGIVSPSLQGAFNYHDVDTASRTALTACEAARSPDADACILALQLFPSGYAPRAFQLSQDATRAFGAMRDTGGEQAFAVSTTTGAFGAGTGQGADLKALSACQQTEGATDCAVVVKD</sequence>
<dbReference type="EMBL" id="JBHRTB010000010">
    <property type="protein sequence ID" value="MFC3143478.1"/>
    <property type="molecule type" value="Genomic_DNA"/>
</dbReference>
<proteinExistence type="predicted"/>
<reference evidence="3" key="1">
    <citation type="journal article" date="2019" name="Int. J. Syst. Evol. Microbiol.">
        <title>The Global Catalogue of Microorganisms (GCM) 10K type strain sequencing project: providing services to taxonomists for standard genome sequencing and annotation.</title>
        <authorList>
            <consortium name="The Broad Institute Genomics Platform"/>
            <consortium name="The Broad Institute Genome Sequencing Center for Infectious Disease"/>
            <person name="Wu L."/>
            <person name="Ma J."/>
        </authorList>
    </citation>
    <scope>NUCLEOTIDE SEQUENCE [LARGE SCALE GENOMIC DNA]</scope>
    <source>
        <strain evidence="3">KCTC 52366</strain>
    </source>
</reference>
<evidence type="ECO:0000256" key="1">
    <source>
        <dbReference type="SAM" id="SignalP"/>
    </source>
</evidence>
<organism evidence="2 3">
    <name type="scientific">Psychromarinibacter halotolerans</name>
    <dbReference type="NCBI Taxonomy" id="1775175"/>
    <lineage>
        <taxon>Bacteria</taxon>
        <taxon>Pseudomonadati</taxon>
        <taxon>Pseudomonadota</taxon>
        <taxon>Alphaproteobacteria</taxon>
        <taxon>Rhodobacterales</taxon>
        <taxon>Paracoccaceae</taxon>
        <taxon>Psychromarinibacter</taxon>
    </lineage>
</organism>
<feature type="signal peptide" evidence="1">
    <location>
        <begin position="1"/>
        <end position="17"/>
    </location>
</feature>
<dbReference type="Proteomes" id="UP001595632">
    <property type="component" value="Unassembled WGS sequence"/>
</dbReference>
<evidence type="ECO:0000313" key="3">
    <source>
        <dbReference type="Proteomes" id="UP001595632"/>
    </source>
</evidence>
<name>A0ABV7GPE8_9RHOB</name>
<evidence type="ECO:0000313" key="2">
    <source>
        <dbReference type="EMBL" id="MFC3143478.1"/>
    </source>
</evidence>
<keyword evidence="1" id="KW-0732">Signal</keyword>
<comment type="caution">
    <text evidence="2">The sequence shown here is derived from an EMBL/GenBank/DDBJ whole genome shotgun (WGS) entry which is preliminary data.</text>
</comment>
<feature type="chain" id="PRO_5045769776" evidence="1">
    <location>
        <begin position="18"/>
        <end position="198"/>
    </location>
</feature>
<dbReference type="RefSeq" id="WP_275630767.1">
    <property type="nucleotide sequence ID" value="NZ_JARGYD010000001.1"/>
</dbReference>
<accession>A0ABV7GPE8</accession>
<keyword evidence="3" id="KW-1185">Reference proteome</keyword>